<feature type="domain" description="Regulator of MON1-CCZ1 complex N-terminal" evidence="3">
    <location>
        <begin position="21"/>
        <end position="128"/>
    </location>
</feature>
<feature type="region of interest" description="Disordered" evidence="1">
    <location>
        <begin position="903"/>
        <end position="934"/>
    </location>
</feature>
<dbReference type="Proteomes" id="UP000001064">
    <property type="component" value="Unassembled WGS sequence"/>
</dbReference>
<feature type="domain" description="Mic1" evidence="2">
    <location>
        <begin position="711"/>
        <end position="874"/>
    </location>
</feature>
<dbReference type="PANTHER" id="PTHR12897:SF4">
    <property type="entry name" value="REGULATOR OF MON1-CCZ1 COMPLEX"/>
    <property type="match status" value="1"/>
</dbReference>
<dbReference type="RefSeq" id="XP_003285922.1">
    <property type="nucleotide sequence ID" value="XM_003285874.1"/>
</dbReference>
<evidence type="ECO:0000313" key="4">
    <source>
        <dbReference type="EMBL" id="EGC37531.1"/>
    </source>
</evidence>
<dbReference type="AlphaFoldDB" id="F0ZEU2"/>
<accession>F0ZEU2</accession>
<feature type="compositionally biased region" description="Polar residues" evidence="1">
    <location>
        <begin position="525"/>
        <end position="543"/>
    </location>
</feature>
<evidence type="ECO:0000313" key="5">
    <source>
        <dbReference type="Proteomes" id="UP000001064"/>
    </source>
</evidence>
<dbReference type="Pfam" id="PF07035">
    <property type="entry name" value="RMC1_C"/>
    <property type="match status" value="1"/>
</dbReference>
<feature type="compositionally biased region" description="Low complexity" evidence="1">
    <location>
        <begin position="571"/>
        <end position="591"/>
    </location>
</feature>
<evidence type="ECO:0000259" key="3">
    <source>
        <dbReference type="Pfam" id="PF21029"/>
    </source>
</evidence>
<feature type="region of interest" description="Disordered" evidence="1">
    <location>
        <begin position="483"/>
        <end position="657"/>
    </location>
</feature>
<dbReference type="InterPro" id="IPR036322">
    <property type="entry name" value="WD40_repeat_dom_sf"/>
</dbReference>
<organism evidence="4 5">
    <name type="scientific">Dictyostelium purpureum</name>
    <name type="common">Slime mold</name>
    <dbReference type="NCBI Taxonomy" id="5786"/>
    <lineage>
        <taxon>Eukaryota</taxon>
        <taxon>Amoebozoa</taxon>
        <taxon>Evosea</taxon>
        <taxon>Eumycetozoa</taxon>
        <taxon>Dictyostelia</taxon>
        <taxon>Dictyosteliales</taxon>
        <taxon>Dictyosteliaceae</taxon>
        <taxon>Dictyostelium</taxon>
    </lineage>
</organism>
<keyword evidence="5" id="KW-1185">Reference proteome</keyword>
<dbReference type="GO" id="GO:0010506">
    <property type="term" value="P:regulation of autophagy"/>
    <property type="evidence" value="ECO:0000318"/>
    <property type="project" value="GO_Central"/>
</dbReference>
<dbReference type="FunCoup" id="F0ZEU2">
    <property type="interactions" value="36"/>
</dbReference>
<dbReference type="GO" id="GO:0035658">
    <property type="term" value="C:Mon1-Ccz1 complex"/>
    <property type="evidence" value="ECO:0000318"/>
    <property type="project" value="GO_Central"/>
</dbReference>
<name>F0ZEU2_DICPU</name>
<dbReference type="EMBL" id="GL870997">
    <property type="protein sequence ID" value="EGC37531.1"/>
    <property type="molecule type" value="Genomic_DNA"/>
</dbReference>
<dbReference type="OMA" id="INSHDMY"/>
<feature type="compositionally biased region" description="Low complexity" evidence="1">
    <location>
        <begin position="483"/>
        <end position="524"/>
    </location>
</feature>
<evidence type="ECO:0000259" key="2">
    <source>
        <dbReference type="Pfam" id="PF07035"/>
    </source>
</evidence>
<gene>
    <name evidence="4" type="ORF">DICPUDRAFT_76852</name>
</gene>
<feature type="compositionally biased region" description="Low complexity" evidence="1">
    <location>
        <begin position="544"/>
        <end position="559"/>
    </location>
</feature>
<dbReference type="GeneID" id="10499665"/>
<evidence type="ECO:0000256" key="1">
    <source>
        <dbReference type="SAM" id="MobiDB-lite"/>
    </source>
</evidence>
<dbReference type="SUPFAM" id="SSF50978">
    <property type="entry name" value="WD40 repeat-like"/>
    <property type="match status" value="1"/>
</dbReference>
<dbReference type="InterPro" id="IPR049040">
    <property type="entry name" value="RMC1_N"/>
</dbReference>
<sequence>MSVEIVPLPLRIKEDEIFLSYDDRLNRVVLKSHTGFGYVQLDDPEATRKYYPSDKFIKDAKFSPNLKYSATLYSDCDIEILHLENGTRYTQSCKYKSTKGTTIIGFYWTQNDNILLVTNISLELYAMSVDGSCKLLWLLLNEKSVLMFQIKFNCNFGVLFLHSGGTSIQPYFFRSNSFDKLPKFNIEGNLTFNINNLYVTKLHEKFFCVYGDTEYIYLYEMTLETIYKIKPIKIVLPGPNTIHFVDNLIIVHSELKISVVYDLKMIQRDRDRERDRANNKKGQEFPISAIPLTVSLQNSNNINHLIAMATQSPHTSLKYNKNNNLNNNNFDQQQQFYQQQSLQQQQQQQSLQNSFENQHQLEFQLQQQQLLSRMNSNLYSKSWKYICPHYIYDSDTGIWFEVTLNFEKISNFLQFDPQKTIPFLQERTLPSAKFALLALIKTIIEFKTDNLDGIGKIYDDLNKVLFKATNRQLTESLHKLQHSNSINNNQSPNNNNNNNSGGSSLSNSGSGINITGNSSLNSSNENTPTASPSNSFIGNSRLLNGNNSATGNTSSPSSNQNNLSYLRHKQLQQQQQQQQQQQKNTDTQNNNNDEEDPFDLIGDAGPYHSPKIYKSNSLSASSPSSPNSTISKSTLSSSSSSVLTSNNNSNTPIHVVPSRQSRSSQYILINSHDMYDFVFNPIYEKLLAESQLQQHNQQENCPNLDETQKLTLDSKYLIAIVIQYIKSLSFNQCTGISDKLYNLLISLLIDNNMFSKLHQFLQYYVITDSLPIAYKLLSIGEQYPPVLQLSLDMFKRLSMPNIIIETLLERNQVVQAIHLLRSTKDSNQQLYQDLLNPNYPIPFLQVSSNQNNDTLFFSVFKFFETNGLILPHLPSFDRYIKLFVEKFTEKSLSPQLLDSINNLTKNSTPKKTSPALRSSNYSLNNSPKLQSSNI</sequence>
<dbReference type="eggNOG" id="KOG2377">
    <property type="taxonomic scope" value="Eukaryota"/>
</dbReference>
<proteinExistence type="predicted"/>
<dbReference type="OrthoDB" id="26384at2759"/>
<protein>
    <submittedName>
        <fullName evidence="4">Uncharacterized protein</fullName>
    </submittedName>
</protein>
<reference evidence="5" key="1">
    <citation type="journal article" date="2011" name="Genome Biol.">
        <title>Comparative genomics of the social amoebae Dictyostelium discoideum and Dictyostelium purpureum.</title>
        <authorList>
            <consortium name="US DOE Joint Genome Institute (JGI-PGF)"/>
            <person name="Sucgang R."/>
            <person name="Kuo A."/>
            <person name="Tian X."/>
            <person name="Salerno W."/>
            <person name="Parikh A."/>
            <person name="Feasley C.L."/>
            <person name="Dalin E."/>
            <person name="Tu H."/>
            <person name="Huang E."/>
            <person name="Barry K."/>
            <person name="Lindquist E."/>
            <person name="Shapiro H."/>
            <person name="Bruce D."/>
            <person name="Schmutz J."/>
            <person name="Salamov A."/>
            <person name="Fey P."/>
            <person name="Gaudet P."/>
            <person name="Anjard C."/>
            <person name="Babu M.M."/>
            <person name="Basu S."/>
            <person name="Bushmanova Y."/>
            <person name="van der Wel H."/>
            <person name="Katoh-Kurasawa M."/>
            <person name="Dinh C."/>
            <person name="Coutinho P.M."/>
            <person name="Saito T."/>
            <person name="Elias M."/>
            <person name="Schaap P."/>
            <person name="Kay R.R."/>
            <person name="Henrissat B."/>
            <person name="Eichinger L."/>
            <person name="Rivero F."/>
            <person name="Putnam N.H."/>
            <person name="West C.M."/>
            <person name="Loomis W.F."/>
            <person name="Chisholm R.L."/>
            <person name="Shaulsky G."/>
            <person name="Strassmann J.E."/>
            <person name="Queller D.C."/>
            <person name="Kuspa A."/>
            <person name="Grigoriev I.V."/>
        </authorList>
    </citation>
    <scope>NUCLEOTIDE SEQUENCE [LARGE SCALE GENOMIC DNA]</scope>
    <source>
        <strain evidence="5">QSDP1</strain>
    </source>
</reference>
<dbReference type="InParanoid" id="F0ZEU2"/>
<dbReference type="KEGG" id="dpp:DICPUDRAFT_76852"/>
<dbReference type="Pfam" id="PF21029">
    <property type="entry name" value="RMC1_N"/>
    <property type="match status" value="1"/>
</dbReference>
<dbReference type="VEuPathDB" id="AmoebaDB:DICPUDRAFT_76852"/>
<dbReference type="GO" id="GO:0031902">
    <property type="term" value="C:late endosome membrane"/>
    <property type="evidence" value="ECO:0000318"/>
    <property type="project" value="GO_Central"/>
</dbReference>
<dbReference type="InterPro" id="IPR009755">
    <property type="entry name" value="RMC1_C"/>
</dbReference>
<dbReference type="PANTHER" id="PTHR12897">
    <property type="entry name" value="COLON CANCER-ASSOCIATED PROTEIN MIC1"/>
    <property type="match status" value="1"/>
</dbReference>
<feature type="compositionally biased region" description="Low complexity" evidence="1">
    <location>
        <begin position="615"/>
        <end position="652"/>
    </location>
</feature>
<dbReference type="InterPro" id="IPR040371">
    <property type="entry name" value="RMC1"/>
</dbReference>